<dbReference type="AlphaFoldDB" id="A9UPL2"/>
<comment type="similarity">
    <text evidence="1">Belongs to the glycosyl hydrolase 79 family.</text>
</comment>
<organism evidence="3 4">
    <name type="scientific">Monosiga brevicollis</name>
    <name type="common">Choanoflagellate</name>
    <dbReference type="NCBI Taxonomy" id="81824"/>
    <lineage>
        <taxon>Eukaryota</taxon>
        <taxon>Choanoflagellata</taxon>
        <taxon>Craspedida</taxon>
        <taxon>Salpingoecidae</taxon>
        <taxon>Monosiga</taxon>
    </lineage>
</organism>
<proteinExistence type="inferred from homology"/>
<dbReference type="InParanoid" id="A9UPL2"/>
<gene>
    <name evidence="3" type="ORF">MONBRDRAFT_22110</name>
</gene>
<sequence length="464" mass="50777">MTLKNQLQLLLPMMTCLLMSTVPSQTHADLVPEIDVTLGSLSHSLPLPYVGVNIDAASLYYKINLTHPYLITAAQKLAPGILRVGGGMADSLLFNATASDDNGSSTNILTTRAWDDLVAFARQTGLQLLFDLNALGLRGANGAWDSTNAEQLLHYIKSHNQTDALYGFELGNEIFPTEVLRIVGPDVCCGFDYLEQFLNNVSAGTLDIVTVHSYPMHGPKANQSDDCNLDAFIDPAVLDRSDAILFEYQQSHHRTRPDLPLILGETATAGDGGCDNLSNRFVASFFWLDQLGRLATNQWQGVFRQDLVGWSGSADTSHYALLGPPGWIGNTSAPPTPHPDFFVTRLWNELVGTHAIALNRTNLEGLRVYAFCHRTDAGRASVAFVNLNTFPLMLHFVDYEMGHEALEYTLQSDHLQDDHVRLNDALLTDPTAALPGRPMGNFDGKYTAQPLTLGFVVIHAPVCA</sequence>
<dbReference type="InterPro" id="IPR017853">
    <property type="entry name" value="GH"/>
</dbReference>
<dbReference type="PANTHER" id="PTHR14363:SF17">
    <property type="entry name" value="HEPARANASE-LIKE PROTEIN 3"/>
    <property type="match status" value="1"/>
</dbReference>
<dbReference type="SUPFAM" id="SSF51445">
    <property type="entry name" value="(Trans)glycosidases"/>
    <property type="match status" value="1"/>
</dbReference>
<dbReference type="GO" id="GO:0016020">
    <property type="term" value="C:membrane"/>
    <property type="evidence" value="ECO:0007669"/>
    <property type="project" value="InterPro"/>
</dbReference>
<dbReference type="STRING" id="81824.A9UPL2"/>
<protein>
    <recommendedName>
        <fullName evidence="5">Glycoside hydrolase family 5 domain-containing protein</fullName>
    </recommendedName>
</protein>
<evidence type="ECO:0000313" key="4">
    <source>
        <dbReference type="Proteomes" id="UP000001357"/>
    </source>
</evidence>
<dbReference type="PANTHER" id="PTHR14363">
    <property type="entry name" value="HEPARANASE-RELATED"/>
    <property type="match status" value="1"/>
</dbReference>
<dbReference type="GO" id="GO:0004566">
    <property type="term" value="F:beta-glucuronidase activity"/>
    <property type="evidence" value="ECO:0000318"/>
    <property type="project" value="GO_Central"/>
</dbReference>
<dbReference type="KEGG" id="mbr:MONBRDRAFT_22110"/>
<evidence type="ECO:0008006" key="5">
    <source>
        <dbReference type="Google" id="ProtNLM"/>
    </source>
</evidence>
<dbReference type="Pfam" id="PF03662">
    <property type="entry name" value="Glyco_hydro_79n"/>
    <property type="match status" value="2"/>
</dbReference>
<dbReference type="InterPro" id="IPR005199">
    <property type="entry name" value="Glyco_hydro_79"/>
</dbReference>
<dbReference type="GeneID" id="5887419"/>
<accession>A9UPL2</accession>
<name>A9UPL2_MONBE</name>
<dbReference type="Gene3D" id="3.20.20.80">
    <property type="entry name" value="Glycosidases"/>
    <property type="match status" value="2"/>
</dbReference>
<keyword evidence="2" id="KW-0732">Signal</keyword>
<dbReference type="eggNOG" id="ENOG502QQST">
    <property type="taxonomic scope" value="Eukaryota"/>
</dbReference>
<dbReference type="RefSeq" id="XP_001742652.1">
    <property type="nucleotide sequence ID" value="XM_001742600.1"/>
</dbReference>
<keyword evidence="4" id="KW-1185">Reference proteome</keyword>
<feature type="signal peptide" evidence="2">
    <location>
        <begin position="1"/>
        <end position="28"/>
    </location>
</feature>
<evidence type="ECO:0000313" key="3">
    <source>
        <dbReference type="EMBL" id="EDQ92890.1"/>
    </source>
</evidence>
<dbReference type="Proteomes" id="UP000001357">
    <property type="component" value="Unassembled WGS sequence"/>
</dbReference>
<reference evidence="3 4" key="1">
    <citation type="journal article" date="2008" name="Nature">
        <title>The genome of the choanoflagellate Monosiga brevicollis and the origin of metazoans.</title>
        <authorList>
            <consortium name="JGI Sequencing"/>
            <person name="King N."/>
            <person name="Westbrook M.J."/>
            <person name="Young S.L."/>
            <person name="Kuo A."/>
            <person name="Abedin M."/>
            <person name="Chapman J."/>
            <person name="Fairclough S."/>
            <person name="Hellsten U."/>
            <person name="Isogai Y."/>
            <person name="Letunic I."/>
            <person name="Marr M."/>
            <person name="Pincus D."/>
            <person name="Putnam N."/>
            <person name="Rokas A."/>
            <person name="Wright K.J."/>
            <person name="Zuzow R."/>
            <person name="Dirks W."/>
            <person name="Good M."/>
            <person name="Goodstein D."/>
            <person name="Lemons D."/>
            <person name="Li W."/>
            <person name="Lyons J.B."/>
            <person name="Morris A."/>
            <person name="Nichols S."/>
            <person name="Richter D.J."/>
            <person name="Salamov A."/>
            <person name="Bork P."/>
            <person name="Lim W.A."/>
            <person name="Manning G."/>
            <person name="Miller W.T."/>
            <person name="McGinnis W."/>
            <person name="Shapiro H."/>
            <person name="Tjian R."/>
            <person name="Grigoriev I.V."/>
            <person name="Rokhsar D."/>
        </authorList>
    </citation>
    <scope>NUCLEOTIDE SEQUENCE [LARGE SCALE GENOMIC DNA]</scope>
    <source>
        <strain evidence="4">MX1 / ATCC 50154</strain>
    </source>
</reference>
<feature type="chain" id="PRO_5002742344" description="Glycoside hydrolase family 5 domain-containing protein" evidence="2">
    <location>
        <begin position="29"/>
        <end position="464"/>
    </location>
</feature>
<evidence type="ECO:0000256" key="2">
    <source>
        <dbReference type="SAM" id="SignalP"/>
    </source>
</evidence>
<dbReference type="EMBL" id="CH991543">
    <property type="protein sequence ID" value="EDQ92890.1"/>
    <property type="molecule type" value="Genomic_DNA"/>
</dbReference>
<evidence type="ECO:0000256" key="1">
    <source>
        <dbReference type="ARBA" id="ARBA00009800"/>
    </source>
</evidence>